<reference evidence="1" key="1">
    <citation type="journal article" date="2015" name="Nature">
        <title>Complex archaea that bridge the gap between prokaryotes and eukaryotes.</title>
        <authorList>
            <person name="Spang A."/>
            <person name="Saw J.H."/>
            <person name="Jorgensen S.L."/>
            <person name="Zaremba-Niedzwiedzka K."/>
            <person name="Martijn J."/>
            <person name="Lind A.E."/>
            <person name="van Eijk R."/>
            <person name="Schleper C."/>
            <person name="Guy L."/>
            <person name="Ettema T.J."/>
        </authorList>
    </citation>
    <scope>NUCLEOTIDE SEQUENCE</scope>
</reference>
<accession>A0A0F9XL94</accession>
<evidence type="ECO:0008006" key="2">
    <source>
        <dbReference type="Google" id="ProtNLM"/>
    </source>
</evidence>
<dbReference type="Pfam" id="PF01986">
    <property type="entry name" value="DUF123"/>
    <property type="match status" value="1"/>
</dbReference>
<dbReference type="EMBL" id="LAZR01000091">
    <property type="protein sequence ID" value="KKN92883.1"/>
    <property type="molecule type" value="Genomic_DNA"/>
</dbReference>
<dbReference type="InterPro" id="IPR002837">
    <property type="entry name" value="DUF123"/>
</dbReference>
<proteinExistence type="predicted"/>
<dbReference type="PANTHER" id="PTHR37460">
    <property type="entry name" value="ENDONUCLEASE III"/>
    <property type="match status" value="1"/>
</dbReference>
<comment type="caution">
    <text evidence="1">The sequence shown here is derived from an EMBL/GenBank/DDBJ whole genome shotgun (WGS) entry which is preliminary data.</text>
</comment>
<organism evidence="1">
    <name type="scientific">marine sediment metagenome</name>
    <dbReference type="NCBI Taxonomy" id="412755"/>
    <lineage>
        <taxon>unclassified sequences</taxon>
        <taxon>metagenomes</taxon>
        <taxon>ecological metagenomes</taxon>
    </lineage>
</organism>
<protein>
    <recommendedName>
        <fullName evidence="2">GIY-YIG domain-containing protein</fullName>
    </recommendedName>
</protein>
<dbReference type="AlphaFoldDB" id="A0A0F9XL94"/>
<name>A0A0F9XL94_9ZZZZ</name>
<gene>
    <name evidence="1" type="ORF">LCGC14_0204110</name>
</gene>
<sequence length="119" mass="12951">MDGGCYIAVFQLSVGQTIAVGQLGEIHFPEGMYFYVGSAQKDLSARIDRHGRPDKPLRWHVDYLSAKAWMLGAVAVAGGKQLECELAAELAEQFKLAAPGFGASDCRCRGHLFYSPDLT</sequence>
<evidence type="ECO:0000313" key="1">
    <source>
        <dbReference type="EMBL" id="KKN92883.1"/>
    </source>
</evidence>
<dbReference type="CDD" id="cd10441">
    <property type="entry name" value="GIY-YIG_COG1833"/>
    <property type="match status" value="1"/>
</dbReference>
<dbReference type="PANTHER" id="PTHR37460:SF1">
    <property type="entry name" value="ENDONUCLEASE III"/>
    <property type="match status" value="1"/>
</dbReference>